<dbReference type="InterPro" id="IPR025742">
    <property type="entry name" value="CSTF2_hinge"/>
</dbReference>
<feature type="compositionally biased region" description="Pro residues" evidence="4">
    <location>
        <begin position="278"/>
        <end position="303"/>
    </location>
</feature>
<keyword evidence="3" id="KW-0694">RNA-binding</keyword>
<dbReference type="Gene3D" id="3.30.70.330">
    <property type="match status" value="1"/>
</dbReference>
<evidence type="ECO:0000256" key="4">
    <source>
        <dbReference type="SAM" id="MobiDB-lite"/>
    </source>
</evidence>
<sequence length="388" mass="41214">MNINSKVVFVGNIPYEQTEEQLTEIFSEVGPVVSFRLVFDRDTGKPRGYGFCEFHDERTAASAVRNLNGRDIGNRSLKVDFADTDPAKEEGAFMRPLGGGGPGTAGGPPPPGPPPSGMPPHLQQQQPQQGMTPPPQGQRFIPSPSGGPPPRMDPRLGGGGNPNAPPPMPPQPLNRPPPPQPPMAGGPPAPPTAPKVPGANSADAISAVLATMTPQNVFDLISSMKVLGASEPERAKAVLNDNPQLSYALFQALLMMNLVEPSSLQRMFGPAASAAPNMPTPPQQHMPPVPPSHPGMVPPPQPPHIQQQQQQQQQQPPQFAPQGYPGMPQPPQPQAQPAQPAVTTSLEQQKALIDQVMALTPADIASLPEDQRVNILQFREQIMRGGAV</sequence>
<evidence type="ECO:0000313" key="7">
    <source>
        <dbReference type="Proteomes" id="UP001194696"/>
    </source>
</evidence>
<feature type="compositionally biased region" description="Pro residues" evidence="4">
    <location>
        <begin position="163"/>
        <end position="194"/>
    </location>
</feature>
<dbReference type="PANTHER" id="PTHR45735:SF2">
    <property type="entry name" value="CLEAVAGE STIMULATION FACTOR SUBUNIT 2"/>
    <property type="match status" value="1"/>
</dbReference>
<feature type="compositionally biased region" description="Pro residues" evidence="4">
    <location>
        <begin position="107"/>
        <end position="118"/>
    </location>
</feature>
<keyword evidence="7" id="KW-1185">Reference proteome</keyword>
<dbReference type="Gene3D" id="1.25.40.630">
    <property type="match status" value="1"/>
</dbReference>
<feature type="region of interest" description="Disordered" evidence="4">
    <location>
        <begin position="270"/>
        <end position="345"/>
    </location>
</feature>
<protein>
    <recommendedName>
        <fullName evidence="5">RRM domain-containing protein</fullName>
    </recommendedName>
</protein>
<dbReference type="Pfam" id="PF14304">
    <property type="entry name" value="CSTF_C"/>
    <property type="match status" value="1"/>
</dbReference>
<dbReference type="Gene3D" id="1.10.20.70">
    <property type="entry name" value="Transcription termination and cleavage factor, C-terminal domain"/>
    <property type="match status" value="1"/>
</dbReference>
<dbReference type="SUPFAM" id="SSF54928">
    <property type="entry name" value="RNA-binding domain, RBD"/>
    <property type="match status" value="1"/>
</dbReference>
<gene>
    <name evidence="6" type="ORF">BGZ96_000563</name>
</gene>
<name>A0ABQ7KBJ1_9FUNG</name>
<dbReference type="Pfam" id="PF14327">
    <property type="entry name" value="CSTF2_hinge"/>
    <property type="match status" value="1"/>
</dbReference>
<organism evidence="6 7">
    <name type="scientific">Linnemannia gamsii</name>
    <dbReference type="NCBI Taxonomy" id="64522"/>
    <lineage>
        <taxon>Eukaryota</taxon>
        <taxon>Fungi</taxon>
        <taxon>Fungi incertae sedis</taxon>
        <taxon>Mucoromycota</taxon>
        <taxon>Mortierellomycotina</taxon>
        <taxon>Mortierellomycetes</taxon>
        <taxon>Mortierellales</taxon>
        <taxon>Mortierellaceae</taxon>
        <taxon>Linnemannia</taxon>
    </lineage>
</organism>
<dbReference type="InterPro" id="IPR038192">
    <property type="entry name" value="CSTF_C_sf"/>
</dbReference>
<dbReference type="InterPro" id="IPR000504">
    <property type="entry name" value="RRM_dom"/>
</dbReference>
<reference evidence="6 7" key="1">
    <citation type="journal article" date="2020" name="Fungal Divers.">
        <title>Resolving the Mortierellaceae phylogeny through synthesis of multi-gene phylogenetics and phylogenomics.</title>
        <authorList>
            <person name="Vandepol N."/>
            <person name="Liber J."/>
            <person name="Desiro A."/>
            <person name="Na H."/>
            <person name="Kennedy M."/>
            <person name="Barry K."/>
            <person name="Grigoriev I.V."/>
            <person name="Miller A.N."/>
            <person name="O'Donnell K."/>
            <person name="Stajich J.E."/>
            <person name="Bonito G."/>
        </authorList>
    </citation>
    <scope>NUCLEOTIDE SEQUENCE [LARGE SCALE GENOMIC DNA]</scope>
    <source>
        <strain evidence="6 7">AD045</strain>
    </source>
</reference>
<dbReference type="Pfam" id="PF00076">
    <property type="entry name" value="RRM_1"/>
    <property type="match status" value="1"/>
</dbReference>
<feature type="domain" description="RRM" evidence="5">
    <location>
        <begin position="6"/>
        <end position="84"/>
    </location>
</feature>
<accession>A0ABQ7KBJ1</accession>
<dbReference type="InterPro" id="IPR012677">
    <property type="entry name" value="Nucleotide-bd_a/b_plait_sf"/>
</dbReference>
<evidence type="ECO:0000259" key="5">
    <source>
        <dbReference type="PROSITE" id="PS50102"/>
    </source>
</evidence>
<dbReference type="SMART" id="SM00360">
    <property type="entry name" value="RRM"/>
    <property type="match status" value="1"/>
</dbReference>
<proteinExistence type="predicted"/>
<dbReference type="PANTHER" id="PTHR45735">
    <property type="entry name" value="CLEAVAGE STIMULATION FACTOR SUBUNIT 2"/>
    <property type="match status" value="1"/>
</dbReference>
<dbReference type="InterPro" id="IPR026896">
    <property type="entry name" value="CSTF_C"/>
</dbReference>
<feature type="compositionally biased region" description="Low complexity" evidence="4">
    <location>
        <begin position="304"/>
        <end position="326"/>
    </location>
</feature>
<evidence type="ECO:0000313" key="6">
    <source>
        <dbReference type="EMBL" id="KAG0294727.1"/>
    </source>
</evidence>
<dbReference type="InterPro" id="IPR035979">
    <property type="entry name" value="RBD_domain_sf"/>
</dbReference>
<dbReference type="PROSITE" id="PS50102">
    <property type="entry name" value="RRM"/>
    <property type="match status" value="1"/>
</dbReference>
<dbReference type="EMBL" id="JAAAIM010000108">
    <property type="protein sequence ID" value="KAG0294727.1"/>
    <property type="molecule type" value="Genomic_DNA"/>
</dbReference>
<dbReference type="Proteomes" id="UP001194696">
    <property type="component" value="Unassembled WGS sequence"/>
</dbReference>
<evidence type="ECO:0000256" key="3">
    <source>
        <dbReference type="PROSITE-ProRule" id="PRU00176"/>
    </source>
</evidence>
<evidence type="ECO:0000256" key="1">
    <source>
        <dbReference type="ARBA" id="ARBA00004123"/>
    </source>
</evidence>
<comment type="subcellular location">
    <subcellularLocation>
        <location evidence="1">Nucleus</location>
    </subcellularLocation>
</comment>
<feature type="compositionally biased region" description="Basic and acidic residues" evidence="4">
    <location>
        <begin position="82"/>
        <end position="92"/>
    </location>
</feature>
<evidence type="ECO:0000256" key="2">
    <source>
        <dbReference type="ARBA" id="ARBA00023242"/>
    </source>
</evidence>
<feature type="compositionally biased region" description="Gly residues" evidence="4">
    <location>
        <begin position="97"/>
        <end position="106"/>
    </location>
</feature>
<dbReference type="CDD" id="cd12398">
    <property type="entry name" value="RRM_CSTF2_RNA15_like"/>
    <property type="match status" value="1"/>
</dbReference>
<feature type="compositionally biased region" description="Low complexity" evidence="4">
    <location>
        <begin position="119"/>
        <end position="131"/>
    </location>
</feature>
<feature type="region of interest" description="Disordered" evidence="4">
    <location>
        <begin position="82"/>
        <end position="199"/>
    </location>
</feature>
<comment type="caution">
    <text evidence="6">The sequence shown here is derived from an EMBL/GenBank/DDBJ whole genome shotgun (WGS) entry which is preliminary data.</text>
</comment>
<keyword evidence="2" id="KW-0539">Nucleus</keyword>